<reference evidence="2 3" key="1">
    <citation type="submission" date="2016-10" db="EMBL/GenBank/DDBJ databases">
        <authorList>
            <person name="Varghese N."/>
            <person name="Submissions S."/>
        </authorList>
    </citation>
    <scope>NUCLEOTIDE SEQUENCE [LARGE SCALE GENOMIC DNA]</scope>
    <source>
        <strain evidence="2 3">FF3</strain>
    </source>
</reference>
<dbReference type="PANTHER" id="PTHR40590">
    <property type="entry name" value="CYTOPLASMIC PROTEIN-RELATED"/>
    <property type="match status" value="1"/>
</dbReference>
<keyword evidence="1" id="KW-0732">Signal</keyword>
<accession>A0A975WF12</accession>
<organism evidence="2 3">
    <name type="scientific">Marinovum algicola</name>
    <dbReference type="NCBI Taxonomy" id="42444"/>
    <lineage>
        <taxon>Bacteria</taxon>
        <taxon>Pseudomonadati</taxon>
        <taxon>Pseudomonadota</taxon>
        <taxon>Alphaproteobacteria</taxon>
        <taxon>Rhodobacterales</taxon>
        <taxon>Roseobacteraceae</taxon>
        <taxon>Marinovum</taxon>
    </lineage>
</organism>
<evidence type="ECO:0000256" key="1">
    <source>
        <dbReference type="SAM" id="SignalP"/>
    </source>
</evidence>
<evidence type="ECO:0008006" key="4">
    <source>
        <dbReference type="Google" id="ProtNLM"/>
    </source>
</evidence>
<dbReference type="Proteomes" id="UP000182932">
    <property type="component" value="Unassembled WGS sequence"/>
</dbReference>
<dbReference type="GeneID" id="80820971"/>
<dbReference type="PANTHER" id="PTHR40590:SF1">
    <property type="entry name" value="CYTOPLASMIC PROTEIN"/>
    <property type="match status" value="1"/>
</dbReference>
<evidence type="ECO:0000313" key="2">
    <source>
        <dbReference type="EMBL" id="SEK09758.1"/>
    </source>
</evidence>
<dbReference type="InterPro" id="IPR002816">
    <property type="entry name" value="TraB/PrgY/GumN_fam"/>
</dbReference>
<protein>
    <recommendedName>
        <fullName evidence="4">TraB/GumN family protein</fullName>
    </recommendedName>
</protein>
<name>A0A975WF12_9RHOB</name>
<dbReference type="Pfam" id="PF01963">
    <property type="entry name" value="TraB_PrgY_gumN"/>
    <property type="match status" value="1"/>
</dbReference>
<dbReference type="RefSeq" id="WP_074840035.1">
    <property type="nucleotide sequence ID" value="NZ_CATMKJ010000033.1"/>
</dbReference>
<feature type="signal peptide" evidence="1">
    <location>
        <begin position="1"/>
        <end position="18"/>
    </location>
</feature>
<dbReference type="EMBL" id="FNYY01000031">
    <property type="protein sequence ID" value="SEK09758.1"/>
    <property type="molecule type" value="Genomic_DNA"/>
</dbReference>
<keyword evidence="3" id="KW-1185">Reference proteome</keyword>
<comment type="caution">
    <text evidence="2">The sequence shown here is derived from an EMBL/GenBank/DDBJ whole genome shotgun (WGS) entry which is preliminary data.</text>
</comment>
<dbReference type="AlphaFoldDB" id="A0A975WF12"/>
<dbReference type="PROSITE" id="PS51257">
    <property type="entry name" value="PROKAR_LIPOPROTEIN"/>
    <property type="match status" value="1"/>
</dbReference>
<proteinExistence type="predicted"/>
<gene>
    <name evidence="2" type="ORF">SAMN04487940_1317</name>
</gene>
<evidence type="ECO:0000313" key="3">
    <source>
        <dbReference type="Proteomes" id="UP000182932"/>
    </source>
</evidence>
<feature type="chain" id="PRO_5037148811" description="TraB/GumN family protein" evidence="1">
    <location>
        <begin position="19"/>
        <end position="325"/>
    </location>
</feature>
<sequence length="325" mass="35929">MRLLISALIALLPQALWAGCEGTDLRAGLSPAQQAALTQAAEQTPFPEGNRWRASRGDRVIDLVGTIHIPDPRLDPVMDRLTPDIERAERLFLEANAEDRKALERNLAADTSLLLLQETSLPDLLAEDDWQALAEAARSRGIPPVMAAKMQPWYLSLVLALPGCAMDLMKDGGGLDARIEAVATEAGVPRSSIEAYDTVFRVFNEEPLEEQLDMLRLGVFPEATGADLLVTTVNGYFDEAHSDNWQVSRMMTFAHLDLPEAQTEAMLDEMEDKLLTDRNLAWIEVIEAAPEDRLMVAVGAAHLMGESGLLNQLQRRGYSLERLEF</sequence>
<dbReference type="CDD" id="cd14789">
    <property type="entry name" value="Tiki"/>
    <property type="match status" value="1"/>
</dbReference>
<dbReference type="InterPro" id="IPR047111">
    <property type="entry name" value="YbaP-like"/>
</dbReference>